<dbReference type="PANTHER" id="PTHR38590">
    <property type="entry name" value="BLL0828 PROTEIN"/>
    <property type="match status" value="1"/>
</dbReference>
<proteinExistence type="predicted"/>
<evidence type="ECO:0000313" key="2">
    <source>
        <dbReference type="EMBL" id="PKV63250.1"/>
    </source>
</evidence>
<dbReference type="InterPro" id="IPR007569">
    <property type="entry name" value="DUF559"/>
</dbReference>
<dbReference type="EMBL" id="PJMU01000003">
    <property type="protein sequence ID" value="PKV63250.1"/>
    <property type="molecule type" value="Genomic_DNA"/>
</dbReference>
<protein>
    <submittedName>
        <fullName evidence="2">Very-short-patch-repair endonuclease</fullName>
    </submittedName>
</protein>
<dbReference type="Gene3D" id="3.40.960.10">
    <property type="entry name" value="VSR Endonuclease"/>
    <property type="match status" value="1"/>
</dbReference>
<dbReference type="CDD" id="cd01038">
    <property type="entry name" value="Endonuclease_DUF559"/>
    <property type="match status" value="1"/>
</dbReference>
<reference evidence="2 3" key="1">
    <citation type="submission" date="2017-12" db="EMBL/GenBank/DDBJ databases">
        <title>Genomic Encyclopedia of Type Strains, Phase III (KMG-III): the genomes of soil and plant-associated and newly described type strains.</title>
        <authorList>
            <person name="Whitman W."/>
        </authorList>
    </citation>
    <scope>NUCLEOTIDE SEQUENCE [LARGE SCALE GENOMIC DNA]</scope>
    <source>
        <strain evidence="2 3">LP43</strain>
    </source>
</reference>
<dbReference type="Proteomes" id="UP000233782">
    <property type="component" value="Unassembled WGS sequence"/>
</dbReference>
<keyword evidence="2" id="KW-0255">Endonuclease</keyword>
<dbReference type="InterPro" id="IPR011335">
    <property type="entry name" value="Restrct_endonuc-II-like"/>
</dbReference>
<gene>
    <name evidence="2" type="ORF">BD749_3089</name>
</gene>
<keyword evidence="2" id="KW-0540">Nuclease</keyword>
<dbReference type="AlphaFoldDB" id="A0A2N3U935"/>
<dbReference type="Pfam" id="PF04480">
    <property type="entry name" value="DUF559"/>
    <property type="match status" value="1"/>
</dbReference>
<evidence type="ECO:0000313" key="3">
    <source>
        <dbReference type="Proteomes" id="UP000233782"/>
    </source>
</evidence>
<dbReference type="InterPro" id="IPR047216">
    <property type="entry name" value="Endonuclease_DUF559_bact"/>
</dbReference>
<accession>A0A2N3U935</accession>
<name>A0A2N3U935_9BACT</name>
<evidence type="ECO:0000259" key="1">
    <source>
        <dbReference type="Pfam" id="PF04480"/>
    </source>
</evidence>
<feature type="domain" description="DUF559" evidence="1">
    <location>
        <begin position="9"/>
        <end position="115"/>
    </location>
</feature>
<dbReference type="SUPFAM" id="SSF52980">
    <property type="entry name" value="Restriction endonuclease-like"/>
    <property type="match status" value="1"/>
</dbReference>
<sequence>MMVTHNRKYLKENRKNLRSHLTPAEAELWKHLKGGKLEGRKFRRQHSIGNYIIDFYCPSEQLAIELDGQVHHSAAATNADEIRDEYLNKLNIQVLRFENKEVFDNLDAVLQEVCACFSK</sequence>
<comment type="caution">
    <text evidence="2">The sequence shown here is derived from an EMBL/GenBank/DDBJ whole genome shotgun (WGS) entry which is preliminary data.</text>
</comment>
<dbReference type="GO" id="GO:0004519">
    <property type="term" value="F:endonuclease activity"/>
    <property type="evidence" value="ECO:0007669"/>
    <property type="project" value="UniProtKB-KW"/>
</dbReference>
<keyword evidence="2" id="KW-0378">Hydrolase</keyword>
<dbReference type="PANTHER" id="PTHR38590:SF1">
    <property type="entry name" value="BLL0828 PROTEIN"/>
    <property type="match status" value="1"/>
</dbReference>
<keyword evidence="3" id="KW-1185">Reference proteome</keyword>
<organism evidence="2 3">
    <name type="scientific">Pontibacter ramchanderi</name>
    <dbReference type="NCBI Taxonomy" id="1179743"/>
    <lineage>
        <taxon>Bacteria</taxon>
        <taxon>Pseudomonadati</taxon>
        <taxon>Bacteroidota</taxon>
        <taxon>Cytophagia</taxon>
        <taxon>Cytophagales</taxon>
        <taxon>Hymenobacteraceae</taxon>
        <taxon>Pontibacter</taxon>
    </lineage>
</organism>